<keyword evidence="4" id="KW-1185">Reference proteome</keyword>
<evidence type="ECO:0000256" key="1">
    <source>
        <dbReference type="ARBA" id="ARBA00022801"/>
    </source>
</evidence>
<evidence type="ECO:0000259" key="2">
    <source>
        <dbReference type="PROSITE" id="PS51462"/>
    </source>
</evidence>
<dbReference type="InterPro" id="IPR020084">
    <property type="entry name" value="NUDIX_hydrolase_CS"/>
</dbReference>
<dbReference type="Pfam" id="PF14803">
    <property type="entry name" value="Zn_ribbon_Nudix"/>
    <property type="match status" value="1"/>
</dbReference>
<name>H8MRD7_CORCM</name>
<dbReference type="PROSITE" id="PS00893">
    <property type="entry name" value="NUDIX_BOX"/>
    <property type="match status" value="1"/>
</dbReference>
<reference evidence="4" key="2">
    <citation type="submission" date="2012-03" db="EMBL/GenBank/DDBJ databases">
        <title>Genome sequence of the fruiting myxobacterium Corallococcus coralloides DSM 2259.</title>
        <authorList>
            <person name="Huntley S."/>
            <person name="Zhang Y."/>
            <person name="Treuner-Lange A."/>
            <person name="Sensen C.W."/>
            <person name="Sogaard-Andersen L."/>
        </authorList>
    </citation>
    <scope>NUCLEOTIDE SEQUENCE [LARGE SCALE GENOMIC DNA]</scope>
    <source>
        <strain evidence="4">ATCC 25202 / DSM 2259 / NBRC 100086 / M2</strain>
    </source>
</reference>
<dbReference type="KEGG" id="ccx:COCOR_05118"/>
<sequence>MLPLDKVKFCPACGERVVPRIEENRTRLACPAASCGHVLYGNPTPVVAALIEKDGEALLVRNKGWPAGWYGLVSGFLEAGETPAAGVLREVQEELGLDGEVAGLIGAFAFPERNEVILAYHVRARGEVRMGDELEHFKAVPLAKLRPWPFGTGLAVAAWLEQQRAHQA</sequence>
<dbReference type="SUPFAM" id="SSF55811">
    <property type="entry name" value="Nudix"/>
    <property type="match status" value="1"/>
</dbReference>
<dbReference type="CDD" id="cd18884">
    <property type="entry name" value="NUDIX_Hydrolase"/>
    <property type="match status" value="1"/>
</dbReference>
<dbReference type="PANTHER" id="PTHR43222:SF2">
    <property type="entry name" value="NUDIX HYDROLASE 23, CHLOROPLASTIC"/>
    <property type="match status" value="1"/>
</dbReference>
<dbReference type="RefSeq" id="WP_014397911.1">
    <property type="nucleotide sequence ID" value="NC_017030.1"/>
</dbReference>
<dbReference type="HOGENOM" id="CLU_037162_16_2_7"/>
<dbReference type="Pfam" id="PF00293">
    <property type="entry name" value="NUDIX"/>
    <property type="match status" value="1"/>
</dbReference>
<dbReference type="eggNOG" id="COG2816">
    <property type="taxonomic scope" value="Bacteria"/>
</dbReference>
<dbReference type="GO" id="GO:0016787">
    <property type="term" value="F:hydrolase activity"/>
    <property type="evidence" value="ECO:0007669"/>
    <property type="project" value="UniProtKB-KW"/>
</dbReference>
<dbReference type="AlphaFoldDB" id="H8MRD7"/>
<dbReference type="InterPro" id="IPR029401">
    <property type="entry name" value="Nudix_N"/>
</dbReference>
<dbReference type="FunCoup" id="H8MRD7">
    <property type="interactions" value="4"/>
</dbReference>
<dbReference type="Proteomes" id="UP000007587">
    <property type="component" value="Chromosome"/>
</dbReference>
<dbReference type="EMBL" id="CP003389">
    <property type="protein sequence ID" value="AFE09651.1"/>
    <property type="molecule type" value="Genomic_DNA"/>
</dbReference>
<dbReference type="InterPro" id="IPR000086">
    <property type="entry name" value="NUDIX_hydrolase_dom"/>
</dbReference>
<keyword evidence="1 3" id="KW-0378">Hydrolase</keyword>
<dbReference type="Gene3D" id="3.90.79.10">
    <property type="entry name" value="Nucleoside Triphosphate Pyrophosphohydrolase"/>
    <property type="match status" value="1"/>
</dbReference>
<dbReference type="OrthoDB" id="5417595at2"/>
<evidence type="ECO:0000313" key="3">
    <source>
        <dbReference type="EMBL" id="AFE09651.1"/>
    </source>
</evidence>
<feature type="domain" description="Nudix hydrolase" evidence="2">
    <location>
        <begin position="42"/>
        <end position="162"/>
    </location>
</feature>
<proteinExistence type="predicted"/>
<evidence type="ECO:0000313" key="4">
    <source>
        <dbReference type="Proteomes" id="UP000007587"/>
    </source>
</evidence>
<reference evidence="3 4" key="1">
    <citation type="journal article" date="2012" name="J. Bacteriol.">
        <title>Complete Genome Sequence of the Fruiting Myxobacterium Corallococcus coralloides DSM 2259.</title>
        <authorList>
            <person name="Huntley S."/>
            <person name="Zhang Y."/>
            <person name="Treuner-Lange A."/>
            <person name="Kneip S."/>
            <person name="Sensen C.W."/>
            <person name="Sogaard-Andersen L."/>
        </authorList>
    </citation>
    <scope>NUCLEOTIDE SEQUENCE [LARGE SCALE GENOMIC DNA]</scope>
    <source>
        <strain evidence="4">ATCC 25202 / DSM 2259 / NBRC 100086 / M2</strain>
    </source>
</reference>
<dbReference type="STRING" id="1144275.COCOR_05118"/>
<dbReference type="InterPro" id="IPR015797">
    <property type="entry name" value="NUDIX_hydrolase-like_dom_sf"/>
</dbReference>
<protein>
    <submittedName>
        <fullName evidence="3">NUDIX hydrolase</fullName>
    </submittedName>
</protein>
<dbReference type="InParanoid" id="H8MRD7"/>
<dbReference type="PANTHER" id="PTHR43222">
    <property type="entry name" value="NUDIX HYDROLASE 23"/>
    <property type="match status" value="1"/>
</dbReference>
<dbReference type="PROSITE" id="PS51462">
    <property type="entry name" value="NUDIX"/>
    <property type="match status" value="1"/>
</dbReference>
<accession>H8MRD7</accession>
<gene>
    <name evidence="3" type="primary">nudC1</name>
    <name evidence="3" type="ordered locus">COCOR_05118</name>
</gene>
<organism evidence="3 4">
    <name type="scientific">Corallococcus coralloides (strain ATCC 25202 / DSM 2259 / NBRC 100086 / M2)</name>
    <name type="common">Myxococcus coralloides</name>
    <dbReference type="NCBI Taxonomy" id="1144275"/>
    <lineage>
        <taxon>Bacteria</taxon>
        <taxon>Pseudomonadati</taxon>
        <taxon>Myxococcota</taxon>
        <taxon>Myxococcia</taxon>
        <taxon>Myxococcales</taxon>
        <taxon>Cystobacterineae</taxon>
        <taxon>Myxococcaceae</taxon>
        <taxon>Corallococcus</taxon>
    </lineage>
</organism>
<dbReference type="Gene3D" id="2.20.70.10">
    <property type="match status" value="1"/>
</dbReference>